<evidence type="ECO:0000313" key="3">
    <source>
        <dbReference type="Proteomes" id="UP000037178"/>
    </source>
</evidence>
<keyword evidence="3" id="KW-1185">Reference proteome</keyword>
<gene>
    <name evidence="2" type="ORF">AIOL_000180</name>
</gene>
<organism evidence="2 3">
    <name type="scientific">Candidatus Rhodobacter oscarellae</name>
    <dbReference type="NCBI Taxonomy" id="1675527"/>
    <lineage>
        <taxon>Bacteria</taxon>
        <taxon>Pseudomonadati</taxon>
        <taxon>Pseudomonadota</taxon>
        <taxon>Alphaproteobacteria</taxon>
        <taxon>Rhodobacterales</taxon>
        <taxon>Rhodobacter group</taxon>
        <taxon>Rhodobacter</taxon>
    </lineage>
</organism>
<comment type="caution">
    <text evidence="2">The sequence shown here is derived from an EMBL/GenBank/DDBJ whole genome shotgun (WGS) entry which is preliminary data.</text>
</comment>
<reference evidence="2 3" key="1">
    <citation type="submission" date="2015-06" db="EMBL/GenBank/DDBJ databases">
        <title>Draft genome sequence of an Alphaproteobacteria species associated to the Mediterranean sponge Oscarella lobularis.</title>
        <authorList>
            <person name="Jourda C."/>
            <person name="Santini S."/>
            <person name="Claverie J.-M."/>
        </authorList>
    </citation>
    <scope>NUCLEOTIDE SEQUENCE [LARGE SCALE GENOMIC DNA]</scope>
    <source>
        <strain evidence="2">IGS</strain>
    </source>
</reference>
<feature type="region of interest" description="Disordered" evidence="1">
    <location>
        <begin position="121"/>
        <end position="150"/>
    </location>
</feature>
<evidence type="ECO:0000313" key="2">
    <source>
        <dbReference type="EMBL" id="KMW60030.1"/>
    </source>
</evidence>
<accession>A0A0J9EB71</accession>
<proteinExistence type="predicted"/>
<dbReference type="RefSeq" id="WP_049641162.1">
    <property type="nucleotide sequence ID" value="NZ_LFTY01000001.1"/>
</dbReference>
<dbReference type="Proteomes" id="UP000037178">
    <property type="component" value="Unassembled WGS sequence"/>
</dbReference>
<dbReference type="OrthoDB" id="7865311at2"/>
<protein>
    <submittedName>
        <fullName evidence="2">Uncharacterized protein</fullName>
    </submittedName>
</protein>
<dbReference type="EMBL" id="LFTY01000001">
    <property type="protein sequence ID" value="KMW60030.1"/>
    <property type="molecule type" value="Genomic_DNA"/>
</dbReference>
<feature type="region of interest" description="Disordered" evidence="1">
    <location>
        <begin position="1"/>
        <end position="43"/>
    </location>
</feature>
<evidence type="ECO:0000256" key="1">
    <source>
        <dbReference type="SAM" id="MobiDB-lite"/>
    </source>
</evidence>
<sequence>MPAPAPSNPTGEPPTAAQKARRAPAPETAESAEAPNALPEPERRFLGVLRSGSEKTEALEDNAAVLPEAAATADAEAGTPEPSRRRMFGFLVRRTPDEAPASGTDTLAPLAVEQEKVAAVVGQPQPSITDAEITTRGEAPEGADEPSRRPRLFGFLGKRLSGDASGPSPDDAAPDQEVVLASALPERPAGPAPLRFGEVRLACDAQKRDLGREVARSPGPGTYRLYDTQPNGIEPRVQFITGFKDKCPRQFLGALALFGSAQVHEAKRYDRRNKTAYSATDNAYEAAKRRACGVGKGKPCPEGRYDRLIRDVGFLTVYPSFGATRPWMEIIMTGGNRAVTHVYGR</sequence>
<name>A0A0J9EB71_9RHOB</name>
<feature type="compositionally biased region" description="Low complexity" evidence="1">
    <location>
        <begin position="63"/>
        <end position="81"/>
    </location>
</feature>
<feature type="region of interest" description="Disordered" evidence="1">
    <location>
        <begin position="62"/>
        <end position="85"/>
    </location>
</feature>
<dbReference type="PATRIC" id="fig|1675527.3.peg.216"/>
<dbReference type="AlphaFoldDB" id="A0A0J9EB71"/>
<feature type="compositionally biased region" description="Low complexity" evidence="1">
    <location>
        <begin position="23"/>
        <end position="37"/>
    </location>
</feature>
<dbReference type="STRING" id="1675527.AIOL_000180"/>